<organism evidence="2 3">
    <name type="scientific">Trifolium medium</name>
    <dbReference type="NCBI Taxonomy" id="97028"/>
    <lineage>
        <taxon>Eukaryota</taxon>
        <taxon>Viridiplantae</taxon>
        <taxon>Streptophyta</taxon>
        <taxon>Embryophyta</taxon>
        <taxon>Tracheophyta</taxon>
        <taxon>Spermatophyta</taxon>
        <taxon>Magnoliopsida</taxon>
        <taxon>eudicotyledons</taxon>
        <taxon>Gunneridae</taxon>
        <taxon>Pentapetalae</taxon>
        <taxon>rosids</taxon>
        <taxon>fabids</taxon>
        <taxon>Fabales</taxon>
        <taxon>Fabaceae</taxon>
        <taxon>Papilionoideae</taxon>
        <taxon>50 kb inversion clade</taxon>
        <taxon>NPAAA clade</taxon>
        <taxon>Hologalegina</taxon>
        <taxon>IRL clade</taxon>
        <taxon>Trifolieae</taxon>
        <taxon>Trifolium</taxon>
    </lineage>
</organism>
<dbReference type="AlphaFoldDB" id="A0A392PV37"/>
<dbReference type="EMBL" id="LXQA010096114">
    <property type="protein sequence ID" value="MCI15359.1"/>
    <property type="molecule type" value="Genomic_DNA"/>
</dbReference>
<proteinExistence type="predicted"/>
<protein>
    <submittedName>
        <fullName evidence="2">Uncharacterized protein</fullName>
    </submittedName>
</protein>
<evidence type="ECO:0000313" key="3">
    <source>
        <dbReference type="Proteomes" id="UP000265520"/>
    </source>
</evidence>
<name>A0A392PV37_9FABA</name>
<reference evidence="2 3" key="1">
    <citation type="journal article" date="2018" name="Front. Plant Sci.">
        <title>Red Clover (Trifolium pratense) and Zigzag Clover (T. medium) - A Picture of Genomic Similarities and Differences.</title>
        <authorList>
            <person name="Dluhosova J."/>
            <person name="Istvanek J."/>
            <person name="Nedelnik J."/>
            <person name="Repkova J."/>
        </authorList>
    </citation>
    <scope>NUCLEOTIDE SEQUENCE [LARGE SCALE GENOMIC DNA]</scope>
    <source>
        <strain evidence="3">cv. 10/8</strain>
        <tissue evidence="2">Leaf</tissue>
    </source>
</reference>
<evidence type="ECO:0000256" key="1">
    <source>
        <dbReference type="SAM" id="MobiDB-lite"/>
    </source>
</evidence>
<evidence type="ECO:0000313" key="2">
    <source>
        <dbReference type="EMBL" id="MCI15359.1"/>
    </source>
</evidence>
<comment type="caution">
    <text evidence="2">The sequence shown here is derived from an EMBL/GenBank/DDBJ whole genome shotgun (WGS) entry which is preliminary data.</text>
</comment>
<feature type="region of interest" description="Disordered" evidence="1">
    <location>
        <begin position="46"/>
        <end position="107"/>
    </location>
</feature>
<keyword evidence="3" id="KW-1185">Reference proteome</keyword>
<accession>A0A392PV37</accession>
<feature type="compositionally biased region" description="Polar residues" evidence="1">
    <location>
        <begin position="81"/>
        <end position="90"/>
    </location>
</feature>
<dbReference type="Proteomes" id="UP000265520">
    <property type="component" value="Unassembled WGS sequence"/>
</dbReference>
<sequence length="107" mass="11227">MSELYGENLDKSDVNLVVEASVIATDVSVKESETLVFENPKSAENLGEINLGCSDGNKDVDGASTKDTSGPVMKSPKESVPETNVVSDATPSAREEGLENTVIPDSP</sequence>